<dbReference type="Gene3D" id="2.60.120.40">
    <property type="match status" value="1"/>
</dbReference>
<dbReference type="PROSITE" id="PS50871">
    <property type="entry name" value="C1Q"/>
    <property type="match status" value="1"/>
</dbReference>
<dbReference type="SUPFAM" id="SSF49842">
    <property type="entry name" value="TNF-like"/>
    <property type="match status" value="1"/>
</dbReference>
<feature type="domain" description="C1q" evidence="4">
    <location>
        <begin position="45"/>
        <end position="182"/>
    </location>
</feature>
<evidence type="ECO:0000313" key="6">
    <source>
        <dbReference type="Proteomes" id="UP001519460"/>
    </source>
</evidence>
<keyword evidence="3" id="KW-0732">Signal</keyword>
<dbReference type="PANTHER" id="PTHR22923">
    <property type="entry name" value="CEREBELLIN-RELATED"/>
    <property type="match status" value="1"/>
</dbReference>
<dbReference type="AlphaFoldDB" id="A0ABD0LXF9"/>
<dbReference type="InterPro" id="IPR050822">
    <property type="entry name" value="Cerebellin_Synaptic_Org"/>
</dbReference>
<evidence type="ECO:0000256" key="2">
    <source>
        <dbReference type="ARBA" id="ARBA00022525"/>
    </source>
</evidence>
<proteinExistence type="predicted"/>
<comment type="caution">
    <text evidence="5">The sequence shown here is derived from an EMBL/GenBank/DDBJ whole genome shotgun (WGS) entry which is preliminary data.</text>
</comment>
<dbReference type="PANTHER" id="PTHR22923:SF116">
    <property type="entry name" value="C1Q DOMAIN-CONTAINING PROTEIN"/>
    <property type="match status" value="1"/>
</dbReference>
<protein>
    <recommendedName>
        <fullName evidence="4">C1q domain-containing protein</fullName>
    </recommendedName>
</protein>
<organism evidence="5 6">
    <name type="scientific">Batillaria attramentaria</name>
    <dbReference type="NCBI Taxonomy" id="370345"/>
    <lineage>
        <taxon>Eukaryota</taxon>
        <taxon>Metazoa</taxon>
        <taxon>Spiralia</taxon>
        <taxon>Lophotrochozoa</taxon>
        <taxon>Mollusca</taxon>
        <taxon>Gastropoda</taxon>
        <taxon>Caenogastropoda</taxon>
        <taxon>Sorbeoconcha</taxon>
        <taxon>Cerithioidea</taxon>
        <taxon>Batillariidae</taxon>
        <taxon>Batillaria</taxon>
    </lineage>
</organism>
<dbReference type="Pfam" id="PF00386">
    <property type="entry name" value="C1q"/>
    <property type="match status" value="1"/>
</dbReference>
<name>A0ABD0LXF9_9CAEN</name>
<dbReference type="Proteomes" id="UP001519460">
    <property type="component" value="Unassembled WGS sequence"/>
</dbReference>
<gene>
    <name evidence="5" type="ORF">BaRGS_00004480</name>
</gene>
<evidence type="ECO:0000313" key="5">
    <source>
        <dbReference type="EMBL" id="KAK7504176.1"/>
    </source>
</evidence>
<dbReference type="InterPro" id="IPR001073">
    <property type="entry name" value="C1q_dom"/>
</dbReference>
<sequence>MDTVFNERQKPKGKQTNNKKVIIIIKRKETIPSLFKLFYSVSVDGCLLSVAFTVRFSMDPVQNVGEHGILMFDSIVYNLGDGYDPSTGTFTAPLPGIYVFFISIMGSDNQPAIRVDITQESGKVLDAAWAEGQGDLYDQGSSLVTTHLTAGERVWVKHDGGATALRGGVYTVFSGFLVQADQ</sequence>
<dbReference type="SMART" id="SM00110">
    <property type="entry name" value="C1Q"/>
    <property type="match status" value="1"/>
</dbReference>
<dbReference type="PRINTS" id="PR00007">
    <property type="entry name" value="COMPLEMNTC1Q"/>
</dbReference>
<keyword evidence="6" id="KW-1185">Reference proteome</keyword>
<evidence type="ECO:0000256" key="1">
    <source>
        <dbReference type="ARBA" id="ARBA00004613"/>
    </source>
</evidence>
<evidence type="ECO:0000259" key="4">
    <source>
        <dbReference type="PROSITE" id="PS50871"/>
    </source>
</evidence>
<dbReference type="InterPro" id="IPR008983">
    <property type="entry name" value="Tumour_necrosis_fac-like_dom"/>
</dbReference>
<comment type="subcellular location">
    <subcellularLocation>
        <location evidence="1">Secreted</location>
    </subcellularLocation>
</comment>
<accession>A0ABD0LXF9</accession>
<reference evidence="5 6" key="1">
    <citation type="journal article" date="2023" name="Sci. Data">
        <title>Genome assembly of the Korean intertidal mud-creeper Batillaria attramentaria.</title>
        <authorList>
            <person name="Patra A.K."/>
            <person name="Ho P.T."/>
            <person name="Jun S."/>
            <person name="Lee S.J."/>
            <person name="Kim Y."/>
            <person name="Won Y.J."/>
        </authorList>
    </citation>
    <scope>NUCLEOTIDE SEQUENCE [LARGE SCALE GENOMIC DNA]</scope>
    <source>
        <strain evidence="5">Wonlab-2016</strain>
    </source>
</reference>
<evidence type="ECO:0000256" key="3">
    <source>
        <dbReference type="ARBA" id="ARBA00022729"/>
    </source>
</evidence>
<keyword evidence="2" id="KW-0964">Secreted</keyword>
<dbReference type="EMBL" id="JACVVK020000016">
    <property type="protein sequence ID" value="KAK7504176.1"/>
    <property type="molecule type" value="Genomic_DNA"/>
</dbReference>
<dbReference type="GO" id="GO:0005576">
    <property type="term" value="C:extracellular region"/>
    <property type="evidence" value="ECO:0007669"/>
    <property type="project" value="UniProtKB-SubCell"/>
</dbReference>